<reference evidence="2" key="1">
    <citation type="submission" date="2023-07" db="EMBL/GenBank/DDBJ databases">
        <title>30 novel species of actinomycetes from the DSMZ collection.</title>
        <authorList>
            <person name="Nouioui I."/>
        </authorList>
    </citation>
    <scope>NUCLEOTIDE SEQUENCE [LARGE SCALE GENOMIC DNA]</scope>
    <source>
        <strain evidence="2">DSM 41982</strain>
    </source>
</reference>
<dbReference type="NCBIfam" id="TIGR01509">
    <property type="entry name" value="HAD-SF-IA-v3"/>
    <property type="match status" value="1"/>
</dbReference>
<dbReference type="InterPro" id="IPR023214">
    <property type="entry name" value="HAD_sf"/>
</dbReference>
<dbReference type="EMBL" id="JAVRER010000008">
    <property type="protein sequence ID" value="MDT0415380.1"/>
    <property type="molecule type" value="Genomic_DNA"/>
</dbReference>
<dbReference type="PANTHER" id="PTHR47829">
    <property type="entry name" value="HYDROLASE, PUTATIVE (AFU_ORTHOLOGUE AFUA_1G12880)-RELATED"/>
    <property type="match status" value="1"/>
</dbReference>
<dbReference type="SUPFAM" id="SSF56784">
    <property type="entry name" value="HAD-like"/>
    <property type="match status" value="1"/>
</dbReference>
<dbReference type="RefSeq" id="WP_043254954.1">
    <property type="nucleotide sequence ID" value="NZ_JAVRER010000008.1"/>
</dbReference>
<dbReference type="AlphaFoldDB" id="A0ABD5E511"/>
<dbReference type="Gene3D" id="3.40.50.1000">
    <property type="entry name" value="HAD superfamily/HAD-like"/>
    <property type="match status" value="1"/>
</dbReference>
<dbReference type="SFLD" id="SFLDG01129">
    <property type="entry name" value="C1.5:_HAD__Beta-PGM__Phosphata"/>
    <property type="match status" value="1"/>
</dbReference>
<organism evidence="1 2">
    <name type="scientific">Streptomyces evansiae</name>
    <dbReference type="NCBI Taxonomy" id="3075535"/>
    <lineage>
        <taxon>Bacteria</taxon>
        <taxon>Bacillati</taxon>
        <taxon>Actinomycetota</taxon>
        <taxon>Actinomycetes</taxon>
        <taxon>Kitasatosporales</taxon>
        <taxon>Streptomycetaceae</taxon>
        <taxon>Streptomyces</taxon>
    </lineage>
</organism>
<proteinExistence type="predicted"/>
<name>A0ABD5E511_9ACTN</name>
<dbReference type="Proteomes" id="UP001183607">
    <property type="component" value="Unassembled WGS sequence"/>
</dbReference>
<dbReference type="Pfam" id="PF00702">
    <property type="entry name" value="Hydrolase"/>
    <property type="match status" value="1"/>
</dbReference>
<dbReference type="InterPro" id="IPR023198">
    <property type="entry name" value="PGP-like_dom2"/>
</dbReference>
<comment type="caution">
    <text evidence="1">The sequence shown here is derived from an EMBL/GenBank/DDBJ whole genome shotgun (WGS) entry which is preliminary data.</text>
</comment>
<dbReference type="SFLD" id="SFLDS00003">
    <property type="entry name" value="Haloacid_Dehalogenase"/>
    <property type="match status" value="1"/>
</dbReference>
<accession>A0ABD5E511</accession>
<dbReference type="InterPro" id="IPR036412">
    <property type="entry name" value="HAD-like_sf"/>
</dbReference>
<dbReference type="InterPro" id="IPR052898">
    <property type="entry name" value="ACAD10-like"/>
</dbReference>
<dbReference type="CDD" id="cd02603">
    <property type="entry name" value="HAD_sEH-N_like"/>
    <property type="match status" value="1"/>
</dbReference>
<dbReference type="PANTHER" id="PTHR47829:SF1">
    <property type="entry name" value="HAD FAMILY PHOSPHATASE"/>
    <property type="match status" value="1"/>
</dbReference>
<evidence type="ECO:0000313" key="2">
    <source>
        <dbReference type="Proteomes" id="UP001183607"/>
    </source>
</evidence>
<evidence type="ECO:0000313" key="1">
    <source>
        <dbReference type="EMBL" id="MDT0415380.1"/>
    </source>
</evidence>
<gene>
    <name evidence="1" type="ORF">RM574_07730</name>
</gene>
<sequence>MSTGPQDGARGRASDMMVWFDFGGVLSPPLGELFRAFEKKTGISPEQLRLAMEDVGHALGLPPLAPIESGAMPEAEWTALLSKALRQRWPGLDQSRAHWDAFGRQWFEGVEVNAPVAEAVRRLGEAGFRVGVLSNNVREWEPYWRAIIAPAGELDFVVDSCLHGVRKPEPAIFALAQRTAAAGATDCVLVDDLVENCAAAEAAGWTAVHFRDTEQALRELSAVTGVRLCRLP</sequence>
<protein>
    <submittedName>
        <fullName evidence="1">HAD family phosphatase</fullName>
    </submittedName>
</protein>
<dbReference type="Gene3D" id="1.10.150.240">
    <property type="entry name" value="Putative phosphatase, domain 2"/>
    <property type="match status" value="1"/>
</dbReference>
<dbReference type="InterPro" id="IPR006439">
    <property type="entry name" value="HAD-SF_hydro_IA"/>
</dbReference>
<dbReference type="PRINTS" id="PR00413">
    <property type="entry name" value="HADHALOGNASE"/>
</dbReference>